<dbReference type="SMART" id="SM00422">
    <property type="entry name" value="HTH_MERR"/>
    <property type="match status" value="1"/>
</dbReference>
<feature type="domain" description="HTH merR-type" evidence="2">
    <location>
        <begin position="1"/>
        <end position="69"/>
    </location>
</feature>
<evidence type="ECO:0000313" key="3">
    <source>
        <dbReference type="EMBL" id="RMI41197.1"/>
    </source>
</evidence>
<dbReference type="RefSeq" id="WP_122196695.1">
    <property type="nucleotide sequence ID" value="NZ_JBHSKC010000018.1"/>
</dbReference>
<name>A0A3M2LV14_9ACTN</name>
<reference evidence="3 4" key="1">
    <citation type="submission" date="2018-10" db="EMBL/GenBank/DDBJ databases">
        <title>Isolation from soil.</title>
        <authorList>
            <person name="Hu J."/>
        </authorList>
    </citation>
    <scope>NUCLEOTIDE SEQUENCE [LARGE SCALE GENOMIC DNA]</scope>
    <source>
        <strain evidence="3 4">NEAU-Ht49</strain>
    </source>
</reference>
<dbReference type="InterPro" id="IPR000551">
    <property type="entry name" value="MerR-type_HTH_dom"/>
</dbReference>
<dbReference type="AlphaFoldDB" id="A0A3M2LV14"/>
<dbReference type="Gene3D" id="1.10.1660.10">
    <property type="match status" value="1"/>
</dbReference>
<dbReference type="GO" id="GO:0003677">
    <property type="term" value="F:DNA binding"/>
    <property type="evidence" value="ECO:0007669"/>
    <property type="project" value="UniProtKB-KW"/>
</dbReference>
<dbReference type="InterPro" id="IPR009061">
    <property type="entry name" value="DNA-bd_dom_put_sf"/>
</dbReference>
<evidence type="ECO:0000256" key="1">
    <source>
        <dbReference type="ARBA" id="ARBA00023125"/>
    </source>
</evidence>
<dbReference type="EMBL" id="RFFG01000045">
    <property type="protein sequence ID" value="RMI41197.1"/>
    <property type="molecule type" value="Genomic_DNA"/>
</dbReference>
<evidence type="ECO:0000259" key="2">
    <source>
        <dbReference type="PROSITE" id="PS50937"/>
    </source>
</evidence>
<organism evidence="3 4">
    <name type="scientific">Actinomadura harenae</name>
    <dbReference type="NCBI Taxonomy" id="2483351"/>
    <lineage>
        <taxon>Bacteria</taxon>
        <taxon>Bacillati</taxon>
        <taxon>Actinomycetota</taxon>
        <taxon>Actinomycetes</taxon>
        <taxon>Streptosporangiales</taxon>
        <taxon>Thermomonosporaceae</taxon>
        <taxon>Actinomadura</taxon>
    </lineage>
</organism>
<accession>A0A3M2LV14</accession>
<dbReference type="OrthoDB" id="4569196at2"/>
<dbReference type="Pfam" id="PF13411">
    <property type="entry name" value="MerR_1"/>
    <property type="match status" value="1"/>
</dbReference>
<dbReference type="InterPro" id="IPR047057">
    <property type="entry name" value="MerR_fam"/>
</dbReference>
<dbReference type="Proteomes" id="UP000282674">
    <property type="component" value="Unassembled WGS sequence"/>
</dbReference>
<dbReference type="GO" id="GO:0003700">
    <property type="term" value="F:DNA-binding transcription factor activity"/>
    <property type="evidence" value="ECO:0007669"/>
    <property type="project" value="InterPro"/>
</dbReference>
<evidence type="ECO:0000313" key="4">
    <source>
        <dbReference type="Proteomes" id="UP000282674"/>
    </source>
</evidence>
<dbReference type="SUPFAM" id="SSF46955">
    <property type="entry name" value="Putative DNA-binding domain"/>
    <property type="match status" value="1"/>
</dbReference>
<sequence>MRIGELAGIVGVSTRTVRHYHRTGVLPEPTRRANGYREYDLRDAVALARARRLAGLGLSLDEIRDVLAVGGSGTGGELREILTGLDADLAAQQRDIAERRDRLAELLADPDLGPDSAVSPRMAAVLNVLPDGSGSRPGSRFAEFDREMLTLVDAVAGDADRDRVAAMLEPLADAEAQAMAEALYARLDALADADADDPRVGELARDLAAHVPDEMAAMMREQPGDASWLDEVPGGLSPAQARALRLMIDLVRVRCP</sequence>
<keyword evidence="4" id="KW-1185">Reference proteome</keyword>
<dbReference type="PANTHER" id="PTHR30204:SF93">
    <property type="entry name" value="HTH MERR-TYPE DOMAIN-CONTAINING PROTEIN"/>
    <property type="match status" value="1"/>
</dbReference>
<comment type="caution">
    <text evidence="3">The sequence shown here is derived from an EMBL/GenBank/DDBJ whole genome shotgun (WGS) entry which is preliminary data.</text>
</comment>
<dbReference type="CDD" id="cd00592">
    <property type="entry name" value="HTH_MerR-like"/>
    <property type="match status" value="1"/>
</dbReference>
<dbReference type="PROSITE" id="PS50937">
    <property type="entry name" value="HTH_MERR_2"/>
    <property type="match status" value="1"/>
</dbReference>
<proteinExistence type="predicted"/>
<protein>
    <submittedName>
        <fullName evidence="3">MerR family transcriptional regulator</fullName>
    </submittedName>
</protein>
<gene>
    <name evidence="3" type="ORF">EBO15_24035</name>
</gene>
<keyword evidence="1" id="KW-0238">DNA-binding</keyword>
<dbReference type="PANTHER" id="PTHR30204">
    <property type="entry name" value="REDOX-CYCLING DRUG-SENSING TRANSCRIPTIONAL ACTIVATOR SOXR"/>
    <property type="match status" value="1"/>
</dbReference>